<evidence type="ECO:0000313" key="2">
    <source>
        <dbReference type="Proteomes" id="UP000653730"/>
    </source>
</evidence>
<name>A0A926JPK4_9FLAO</name>
<evidence type="ECO:0008006" key="3">
    <source>
        <dbReference type="Google" id="ProtNLM"/>
    </source>
</evidence>
<evidence type="ECO:0000313" key="1">
    <source>
        <dbReference type="EMBL" id="MBC9795120.1"/>
    </source>
</evidence>
<dbReference type="RefSeq" id="WP_187964270.1">
    <property type="nucleotide sequence ID" value="NZ_JACVDC010000006.1"/>
</dbReference>
<reference evidence="1 2" key="1">
    <citation type="submission" date="2020-09" db="EMBL/GenBank/DDBJ databases">
        <title>Sinomicrobium weinanense sp. nov., a halophilic bacteria isolated from saline-alkali soil.</title>
        <authorList>
            <person name="Wu P."/>
            <person name="Ren H."/>
            <person name="Mei Y."/>
            <person name="Liang Y."/>
            <person name="Chen Z."/>
        </authorList>
    </citation>
    <scope>NUCLEOTIDE SEQUENCE [LARGE SCALE GENOMIC DNA]</scope>
    <source>
        <strain evidence="1 2">FJxs</strain>
    </source>
</reference>
<gene>
    <name evidence="1" type="ORF">IBL28_04025</name>
</gene>
<proteinExistence type="predicted"/>
<keyword evidence="2" id="KW-1185">Reference proteome</keyword>
<dbReference type="Proteomes" id="UP000653730">
    <property type="component" value="Unassembled WGS sequence"/>
</dbReference>
<accession>A0A926JPK4</accession>
<protein>
    <recommendedName>
        <fullName evidence="3">HTH cro/C1-type domain-containing protein</fullName>
    </recommendedName>
</protein>
<organism evidence="1 2">
    <name type="scientific">Sinomicrobium weinanense</name>
    <dbReference type="NCBI Taxonomy" id="2842200"/>
    <lineage>
        <taxon>Bacteria</taxon>
        <taxon>Pseudomonadati</taxon>
        <taxon>Bacteroidota</taxon>
        <taxon>Flavobacteriia</taxon>
        <taxon>Flavobacteriales</taxon>
        <taxon>Flavobacteriaceae</taxon>
        <taxon>Sinomicrobium</taxon>
    </lineage>
</organism>
<dbReference type="AlphaFoldDB" id="A0A926JPK4"/>
<comment type="caution">
    <text evidence="1">The sequence shown here is derived from an EMBL/GenBank/DDBJ whole genome shotgun (WGS) entry which is preliminary data.</text>
</comment>
<dbReference type="EMBL" id="JACVDC010000006">
    <property type="protein sequence ID" value="MBC9795120.1"/>
    <property type="molecule type" value="Genomic_DNA"/>
</dbReference>
<sequence>MKNNKLQTDYFLEFVLKIISKEYSGKSKRELETVVRDILGMRNLVLAESFYGVLQLLNMNIDVLCDKLFKDHKFTRLHLVSESGNKLKDFLSPFVQGTKDVASAANIENTRLSRLLKGEFMHLYPNEVYGLSKSLGLKPSQLFYYLYGDGERPVVGV</sequence>